<proteinExistence type="predicted"/>
<dbReference type="AlphaFoldDB" id="A0A6J6ZVX7"/>
<gene>
    <name evidence="1" type="ORF">UFOPK3217_00373</name>
</gene>
<reference evidence="1" key="1">
    <citation type="submission" date="2020-05" db="EMBL/GenBank/DDBJ databases">
        <authorList>
            <person name="Chiriac C."/>
            <person name="Salcher M."/>
            <person name="Ghai R."/>
            <person name="Kavagutti S V."/>
        </authorList>
    </citation>
    <scope>NUCLEOTIDE SEQUENCE</scope>
</reference>
<evidence type="ECO:0000313" key="1">
    <source>
        <dbReference type="EMBL" id="CAB4824713.1"/>
    </source>
</evidence>
<dbReference type="EMBL" id="CAFABJ010000033">
    <property type="protein sequence ID" value="CAB4824713.1"/>
    <property type="molecule type" value="Genomic_DNA"/>
</dbReference>
<accession>A0A6J6ZVX7</accession>
<dbReference type="Gene3D" id="3.40.1000.10">
    <property type="entry name" value="Mog1/PsbP, alpha/beta/alpha sandwich"/>
    <property type="match status" value="1"/>
</dbReference>
<name>A0A6J6ZVX7_9ZZZZ</name>
<organism evidence="1">
    <name type="scientific">freshwater metagenome</name>
    <dbReference type="NCBI Taxonomy" id="449393"/>
    <lineage>
        <taxon>unclassified sequences</taxon>
        <taxon>metagenomes</taxon>
        <taxon>ecological metagenomes</taxon>
    </lineage>
</organism>
<sequence>MEWIWWVGSSKGTRARIGPRIRLAHLSILRQNLGMRSVRALGLSLTLTLLLTGCGESSKIYAASKEEGVFFSVPKSWHGLSTATLNKYEKNAEGDQPDSRQALVKWQLAYSSDPKLKVAQVFNLKPPSSPLVFVRVRDLTSPEINSFSYNSLRDVITPITQLADGLDLGIPDFKILEDGEVVEKGARGVQTIYSFSIEGIEQTLNQTVLLSNDRTTLYIFVVRCATTCYKKNKKVMEEIVKSYTVRGAK</sequence>
<protein>
    <submittedName>
        <fullName evidence="1">Unannotated protein</fullName>
    </submittedName>
</protein>